<keyword evidence="1" id="KW-0812">Transmembrane</keyword>
<feature type="transmembrane region" description="Helical" evidence="1">
    <location>
        <begin position="6"/>
        <end position="24"/>
    </location>
</feature>
<dbReference type="Pfam" id="PF00149">
    <property type="entry name" value="Metallophos"/>
    <property type="match status" value="1"/>
</dbReference>
<evidence type="ECO:0000259" key="2">
    <source>
        <dbReference type="Pfam" id="PF00149"/>
    </source>
</evidence>
<dbReference type="GO" id="GO:0006798">
    <property type="term" value="P:polyphosphate catabolic process"/>
    <property type="evidence" value="ECO:0007669"/>
    <property type="project" value="TreeGrafter"/>
</dbReference>
<evidence type="ECO:0000256" key="1">
    <source>
        <dbReference type="SAM" id="Phobius"/>
    </source>
</evidence>
<keyword evidence="4" id="KW-1185">Reference proteome</keyword>
<evidence type="ECO:0000313" key="3">
    <source>
        <dbReference type="EMBL" id="KZO96576.1"/>
    </source>
</evidence>
<reference evidence="3 4" key="1">
    <citation type="journal article" date="2016" name="Mol. Biol. Evol.">
        <title>Comparative Genomics of Early-Diverging Mushroom-Forming Fungi Provides Insights into the Origins of Lignocellulose Decay Capabilities.</title>
        <authorList>
            <person name="Nagy L.G."/>
            <person name="Riley R."/>
            <person name="Tritt A."/>
            <person name="Adam C."/>
            <person name="Daum C."/>
            <person name="Floudas D."/>
            <person name="Sun H."/>
            <person name="Yadav J.S."/>
            <person name="Pangilinan J."/>
            <person name="Larsson K.H."/>
            <person name="Matsuura K."/>
            <person name="Barry K."/>
            <person name="Labutti K."/>
            <person name="Kuo R."/>
            <person name="Ohm R.A."/>
            <person name="Bhattacharya S.S."/>
            <person name="Shirouzu T."/>
            <person name="Yoshinaga Y."/>
            <person name="Martin F.M."/>
            <person name="Grigoriev I.V."/>
            <person name="Hibbett D.S."/>
        </authorList>
    </citation>
    <scope>NUCLEOTIDE SEQUENCE [LARGE SCALE GENOMIC DNA]</scope>
    <source>
        <strain evidence="3 4">TUFC12733</strain>
    </source>
</reference>
<evidence type="ECO:0000313" key="4">
    <source>
        <dbReference type="Proteomes" id="UP000076738"/>
    </source>
</evidence>
<dbReference type="Gene3D" id="3.60.21.10">
    <property type="match status" value="1"/>
</dbReference>
<dbReference type="EMBL" id="KV417283">
    <property type="protein sequence ID" value="KZO96576.1"/>
    <property type="molecule type" value="Genomic_DNA"/>
</dbReference>
<dbReference type="InterPro" id="IPR004843">
    <property type="entry name" value="Calcineurin-like_PHP"/>
</dbReference>
<keyword evidence="1" id="KW-1133">Transmembrane helix</keyword>
<accession>A0A167MCM8</accession>
<dbReference type="InterPro" id="IPR029052">
    <property type="entry name" value="Metallo-depent_PP-like"/>
</dbReference>
<dbReference type="OrthoDB" id="10267127at2759"/>
<dbReference type="GO" id="GO:0000298">
    <property type="term" value="F:endopolyphosphatase activity"/>
    <property type="evidence" value="ECO:0007669"/>
    <property type="project" value="TreeGrafter"/>
</dbReference>
<dbReference type="STRING" id="1330018.A0A167MCM8"/>
<dbReference type="PANTHER" id="PTHR42850:SF4">
    <property type="entry name" value="ZINC-DEPENDENT ENDOPOLYPHOSPHATASE"/>
    <property type="match status" value="1"/>
</dbReference>
<organism evidence="3 4">
    <name type="scientific">Calocera viscosa (strain TUFC12733)</name>
    <dbReference type="NCBI Taxonomy" id="1330018"/>
    <lineage>
        <taxon>Eukaryota</taxon>
        <taxon>Fungi</taxon>
        <taxon>Dikarya</taxon>
        <taxon>Basidiomycota</taxon>
        <taxon>Agaricomycotina</taxon>
        <taxon>Dacrymycetes</taxon>
        <taxon>Dacrymycetales</taxon>
        <taxon>Dacrymycetaceae</taxon>
        <taxon>Calocera</taxon>
    </lineage>
</organism>
<dbReference type="Proteomes" id="UP000076738">
    <property type="component" value="Unassembled WGS sequence"/>
</dbReference>
<dbReference type="AlphaFoldDB" id="A0A167MCM8"/>
<proteinExistence type="predicted"/>
<dbReference type="InterPro" id="IPR050126">
    <property type="entry name" value="Ap4A_hydrolase"/>
</dbReference>
<gene>
    <name evidence="3" type="ORF">CALVIDRAFT_536944</name>
</gene>
<protein>
    <submittedName>
        <fullName evidence="3">Metallo-dependent phosphatase</fullName>
    </submittedName>
</protein>
<dbReference type="SUPFAM" id="SSF56300">
    <property type="entry name" value="Metallo-dependent phosphatases"/>
    <property type="match status" value="1"/>
</dbReference>
<name>A0A167MCM8_CALVF</name>
<dbReference type="PANTHER" id="PTHR42850">
    <property type="entry name" value="METALLOPHOSPHOESTERASE"/>
    <property type="match status" value="1"/>
</dbReference>
<sequence>MGARHLAYGAVVALCVISLAWYGLKPGFVGSVNSHGLGNEEVILDTSNVDVAGKIDLGKYVYKAVVDAEELHLDDPSRRVIIVGDIHGMYKPFQELLKKVDYKPETDTLFHVGDVLAKGTESSKVLDWLIERNIKGVRGNHDQKVIGWRIWQDWVESMPAGKQWLKRVEKLTTSEFTSQKVKHKESKADKAHRKQFSFPDDRDWVWASEHYWIARKLSKAQYEYLVNLPLTISLPGLRAHIVHAGILPHQLKQPKPDPWSLMNIRSVLPSGTVSRKFDGTPWTYLFNHYQTSVDDAKKEDREAVVFGHAAKMGLQVERWTLGLDTGCVYGRELTAVVINGGSLEGEEELKEVHVGNRMGTLWSVMCKAP</sequence>
<dbReference type="GO" id="GO:0005737">
    <property type="term" value="C:cytoplasm"/>
    <property type="evidence" value="ECO:0007669"/>
    <property type="project" value="TreeGrafter"/>
</dbReference>
<keyword evidence="1" id="KW-0472">Membrane</keyword>
<dbReference type="GO" id="GO:0016791">
    <property type="term" value="F:phosphatase activity"/>
    <property type="evidence" value="ECO:0007669"/>
    <property type="project" value="TreeGrafter"/>
</dbReference>
<feature type="domain" description="Calcineurin-like phosphoesterase" evidence="2">
    <location>
        <begin position="79"/>
        <end position="308"/>
    </location>
</feature>